<feature type="domain" description="ABC transmembrane type-1" evidence="11">
    <location>
        <begin position="70"/>
        <end position="280"/>
    </location>
</feature>
<dbReference type="PROSITE" id="PS50893">
    <property type="entry name" value="ABC_TRANSPORTER_2"/>
    <property type="match status" value="2"/>
</dbReference>
<dbReference type="Gene3D" id="3.40.50.300">
    <property type="entry name" value="P-loop containing nucleotide triphosphate hydrolases"/>
    <property type="match status" value="2"/>
</dbReference>
<feature type="region of interest" description="Disordered" evidence="8">
    <location>
        <begin position="452"/>
        <end position="482"/>
    </location>
</feature>
<dbReference type="InterPro" id="IPR017871">
    <property type="entry name" value="ABC_transporter-like_CS"/>
</dbReference>
<feature type="transmembrane region" description="Helical" evidence="9">
    <location>
        <begin position="65"/>
        <end position="93"/>
    </location>
</feature>
<name>A0A8K0JLA8_9TREE</name>
<dbReference type="InterPro" id="IPR027417">
    <property type="entry name" value="P-loop_NTPase"/>
</dbReference>
<accession>A0A8K0JLA8</accession>
<dbReference type="InterPro" id="IPR036640">
    <property type="entry name" value="ABC1_TM_sf"/>
</dbReference>
<dbReference type="EMBL" id="JABELV010000060">
    <property type="protein sequence ID" value="KAG7544271.1"/>
    <property type="molecule type" value="Genomic_DNA"/>
</dbReference>
<evidence type="ECO:0000313" key="12">
    <source>
        <dbReference type="EMBL" id="KAG7544271.1"/>
    </source>
</evidence>
<comment type="similarity">
    <text evidence="2">Belongs to the ABC transporter superfamily. ABCB family. Multidrug resistance exporter (TC 3.A.1.201) subfamily.</text>
</comment>
<feature type="region of interest" description="Disordered" evidence="8">
    <location>
        <begin position="1"/>
        <end position="33"/>
    </location>
</feature>
<dbReference type="GO" id="GO:0015421">
    <property type="term" value="F:ABC-type oligopeptide transporter activity"/>
    <property type="evidence" value="ECO:0007669"/>
    <property type="project" value="TreeGrafter"/>
</dbReference>
<dbReference type="InterPro" id="IPR039421">
    <property type="entry name" value="Type_1_exporter"/>
</dbReference>
<evidence type="ECO:0000256" key="2">
    <source>
        <dbReference type="ARBA" id="ARBA00007577"/>
    </source>
</evidence>
<proteinExistence type="inferred from homology"/>
<evidence type="ECO:0000256" key="3">
    <source>
        <dbReference type="ARBA" id="ARBA00022692"/>
    </source>
</evidence>
<organism evidence="12 13">
    <name type="scientific">Filobasidium floriforme</name>
    <dbReference type="NCBI Taxonomy" id="5210"/>
    <lineage>
        <taxon>Eukaryota</taxon>
        <taxon>Fungi</taxon>
        <taxon>Dikarya</taxon>
        <taxon>Basidiomycota</taxon>
        <taxon>Agaricomycotina</taxon>
        <taxon>Tremellomycetes</taxon>
        <taxon>Filobasidiales</taxon>
        <taxon>Filobasidiaceae</taxon>
        <taxon>Filobasidium</taxon>
    </lineage>
</organism>
<evidence type="ECO:0000256" key="9">
    <source>
        <dbReference type="SAM" id="Phobius"/>
    </source>
</evidence>
<dbReference type="PANTHER" id="PTHR43394">
    <property type="entry name" value="ATP-DEPENDENT PERMEASE MDL1, MITOCHONDRIAL"/>
    <property type="match status" value="1"/>
</dbReference>
<evidence type="ECO:0000313" key="13">
    <source>
        <dbReference type="Proteomes" id="UP000812966"/>
    </source>
</evidence>
<keyword evidence="13" id="KW-1185">Reference proteome</keyword>
<feature type="domain" description="ABC transporter" evidence="10">
    <location>
        <begin position="1108"/>
        <end position="1347"/>
    </location>
</feature>
<dbReference type="SUPFAM" id="SSF90123">
    <property type="entry name" value="ABC transporter transmembrane region"/>
    <property type="match status" value="2"/>
</dbReference>
<dbReference type="Pfam" id="PF00664">
    <property type="entry name" value="ABC_membrane"/>
    <property type="match status" value="2"/>
</dbReference>
<comment type="subcellular location">
    <subcellularLocation>
        <location evidence="1">Membrane</location>
        <topology evidence="1">Multi-pass membrane protein</topology>
    </subcellularLocation>
</comment>
<feature type="transmembrane region" description="Helical" evidence="9">
    <location>
        <begin position="216"/>
        <end position="235"/>
    </location>
</feature>
<keyword evidence="3 9" id="KW-0812">Transmembrane</keyword>
<feature type="transmembrane region" description="Helical" evidence="9">
    <location>
        <begin position="906"/>
        <end position="923"/>
    </location>
</feature>
<dbReference type="InterPro" id="IPR003593">
    <property type="entry name" value="AAA+_ATPase"/>
</dbReference>
<reference evidence="12" key="1">
    <citation type="submission" date="2020-04" db="EMBL/GenBank/DDBJ databases">
        <title>Analysis of mating type loci in Filobasidium floriforme.</title>
        <authorList>
            <person name="Nowrousian M."/>
        </authorList>
    </citation>
    <scope>NUCLEOTIDE SEQUENCE</scope>
    <source>
        <strain evidence="12">CBS 6242</strain>
    </source>
</reference>
<evidence type="ECO:0000256" key="4">
    <source>
        <dbReference type="ARBA" id="ARBA00022741"/>
    </source>
</evidence>
<evidence type="ECO:0000256" key="5">
    <source>
        <dbReference type="ARBA" id="ARBA00022840"/>
    </source>
</evidence>
<feature type="transmembrane region" description="Helical" evidence="9">
    <location>
        <begin position="822"/>
        <end position="842"/>
    </location>
</feature>
<dbReference type="SUPFAM" id="SSF52540">
    <property type="entry name" value="P-loop containing nucleoside triphosphate hydrolases"/>
    <property type="match status" value="2"/>
</dbReference>
<dbReference type="PROSITE" id="PS50929">
    <property type="entry name" value="ABC_TM1F"/>
    <property type="match status" value="2"/>
</dbReference>
<evidence type="ECO:0000256" key="7">
    <source>
        <dbReference type="ARBA" id="ARBA00023136"/>
    </source>
</evidence>
<feature type="transmembrane region" description="Helical" evidence="9">
    <location>
        <begin position="299"/>
        <end position="318"/>
    </location>
</feature>
<feature type="transmembrane region" description="Helical" evidence="9">
    <location>
        <begin position="193"/>
        <end position="210"/>
    </location>
</feature>
<keyword evidence="7 9" id="KW-0472">Membrane</keyword>
<feature type="compositionally biased region" description="Polar residues" evidence="8">
    <location>
        <begin position="730"/>
        <end position="753"/>
    </location>
</feature>
<dbReference type="SMART" id="SM00382">
    <property type="entry name" value="AAA"/>
    <property type="match status" value="2"/>
</dbReference>
<feature type="transmembrane region" description="Helical" evidence="9">
    <location>
        <begin position="330"/>
        <end position="348"/>
    </location>
</feature>
<dbReference type="FunFam" id="3.40.50.300:FF:000913">
    <property type="entry name" value="ABC multidrug transporter SitT"/>
    <property type="match status" value="1"/>
</dbReference>
<feature type="transmembrane region" description="Helical" evidence="9">
    <location>
        <begin position="1006"/>
        <end position="1029"/>
    </location>
</feature>
<dbReference type="Pfam" id="PF00005">
    <property type="entry name" value="ABC_tran"/>
    <property type="match status" value="3"/>
</dbReference>
<keyword evidence="6 9" id="KW-1133">Transmembrane helix</keyword>
<comment type="caution">
    <text evidence="12">The sequence shown here is derived from an EMBL/GenBank/DDBJ whole genome shotgun (WGS) entry which is preliminary data.</text>
</comment>
<protein>
    <submittedName>
        <fullName evidence="12">Uncharacterized protein</fullName>
    </submittedName>
</protein>
<evidence type="ECO:0000256" key="8">
    <source>
        <dbReference type="SAM" id="MobiDB-lite"/>
    </source>
</evidence>
<keyword evidence="4" id="KW-0547">Nucleotide-binding</keyword>
<dbReference type="GO" id="GO:0005524">
    <property type="term" value="F:ATP binding"/>
    <property type="evidence" value="ECO:0007669"/>
    <property type="project" value="UniProtKB-KW"/>
</dbReference>
<feature type="transmembrane region" description="Helical" evidence="9">
    <location>
        <begin position="1041"/>
        <end position="1061"/>
    </location>
</feature>
<evidence type="ECO:0000256" key="6">
    <source>
        <dbReference type="ARBA" id="ARBA00022989"/>
    </source>
</evidence>
<evidence type="ECO:0000259" key="10">
    <source>
        <dbReference type="PROSITE" id="PS50893"/>
    </source>
</evidence>
<dbReference type="Gene3D" id="1.20.1560.10">
    <property type="entry name" value="ABC transporter type 1, transmembrane domain"/>
    <property type="match status" value="1"/>
</dbReference>
<evidence type="ECO:0000256" key="1">
    <source>
        <dbReference type="ARBA" id="ARBA00004141"/>
    </source>
</evidence>
<dbReference type="PANTHER" id="PTHR43394:SF1">
    <property type="entry name" value="ATP-BINDING CASSETTE SUB-FAMILY B MEMBER 10, MITOCHONDRIAL"/>
    <property type="match status" value="1"/>
</dbReference>
<feature type="transmembrane region" description="Helical" evidence="9">
    <location>
        <begin position="113"/>
        <end position="132"/>
    </location>
</feature>
<feature type="domain" description="ABC transporter" evidence="10">
    <location>
        <begin position="397"/>
        <end position="707"/>
    </location>
</feature>
<feature type="region of interest" description="Disordered" evidence="8">
    <location>
        <begin position="724"/>
        <end position="754"/>
    </location>
</feature>
<dbReference type="PROSITE" id="PS00211">
    <property type="entry name" value="ABC_TRANSPORTER_1"/>
    <property type="match status" value="2"/>
</dbReference>
<dbReference type="GO" id="GO:0016020">
    <property type="term" value="C:membrane"/>
    <property type="evidence" value="ECO:0007669"/>
    <property type="project" value="UniProtKB-SubCell"/>
</dbReference>
<dbReference type="Proteomes" id="UP000812966">
    <property type="component" value="Unassembled WGS sequence"/>
</dbReference>
<feature type="transmembrane region" description="Helical" evidence="9">
    <location>
        <begin position="929"/>
        <end position="946"/>
    </location>
</feature>
<feature type="transmembrane region" description="Helical" evidence="9">
    <location>
        <begin position="783"/>
        <end position="802"/>
    </location>
</feature>
<keyword evidence="5" id="KW-0067">ATP-binding</keyword>
<sequence length="1349" mass="148131">MWPFKRRTSRTGFASAKVCQEKPHAGTSKKHGHQSALPDFLYPLSFAGPLPPFWTSPKLFFSHPWVLYTIGAVGVMIASLGWPLFLFVVGRWMNGITNLSKTTQEREDTGSDAAIWMLGPLLGAFFGSYVWFQCYASASRSLAIKMRLEYISSILSQDTAYFDTHGCGEITTRSDKDIDTIEKGYGEHLGRSMHLICYVIANMTVAFISLPKLAAVLFPFTIWMLGLFFLIEWTVKKQSRKAEAAYGLSNTFLEQCFAGIRVVQTFAMSQPLMEHWDTKFLKKVEMLLTRPGLVRSIKIAWCHFALCIILAAGYYYGWSLKDEGYQPGSIFNTIICFTAMHFMVYNRLNSVSSFHSATACVQVLRHHIERQPHIDIRDGSGIGLKPFSAGCGYTPTITLCNVTFAYPSRPGIKALDNVSLVAEAGQLTAFVGPSGAGKSSIAGLLVRQYDPSTANQPNPYDLGTTMKKDTPPESPSKAKTADNMEKGYISTESNSSEMGSPSVEGGGTILLDGIDLRQYNLRSLRSQISVVHQEPQLISGSVFDNIVAGLSMSPDNCQINQEVGNQDKNASARQLCIDALKKAEAWDFVQDLPEGMDTQITGGRSGILSGGQQQRLAIARALIGKPALLILDEATSALSSNVELKVRNNLEKEQQERGLTIISIAHRLQFAQHANKIIVMQQGRIVDTGTYTELSSPERPDQTFARLLNKGSSDKSQILHANLKEDDKTSQISNTDSSQTKPSEPSSLKYSTRGTHDDAFTISFPAQRNEASGLMRYISARRIPFFMMILFTVLNACTRVVFQLRIGQSNAKLSGAVDSMSIEVHSVIWLGYAFWWFAVTYGQESSSGITQKAVERRLALASAQSLVQQEISYYEEELSSAGMLTANLAKHTSGIAETFTISLTRVGALALASLGTLVMSMILSAKFGALIFPLLLLAGAAGWLQIRALSKYELLRQGPGDRISTIINEAVDSIATIMILGQEGKTVDSIERLSGVTSQMNKWESIFHAAQAFGESLVFGVGALLFWWGGRLYVRGDISPVALFAIFEGLFAVIFVITPLLEYLNAATRALHSWKIVRSYLQREPRHACKGLLQHEGTLIDQAIQGDIIYENVTMCYPKRKDHLALDDLTLRLRGGQVNAITGTSGGGKSTILALLQRFYDPTSGRITFGGLDSQAIPLSALRSHLAIVSQNSVLFEGDIRFNLSLGAKDTDNVLQAELEHVCRQACILDFVQSLPDGFATDIGLKGTRLSGGQRQRLCIARALLRNPSILLLDEATSSLDAVNEAEVEKALQNASKGRTVIVIAHKLQSIRNADCIFVIAGGKLVEEGSHNQLVEKHGQYYELVKSQL</sequence>
<gene>
    <name evidence="12" type="ORF">FFLO_03310</name>
</gene>
<dbReference type="GO" id="GO:0016887">
    <property type="term" value="F:ATP hydrolysis activity"/>
    <property type="evidence" value="ECO:0007669"/>
    <property type="project" value="InterPro"/>
</dbReference>
<feature type="domain" description="ABC transmembrane type-1" evidence="11">
    <location>
        <begin position="786"/>
        <end position="1069"/>
    </location>
</feature>
<dbReference type="InterPro" id="IPR011527">
    <property type="entry name" value="ABC1_TM_dom"/>
</dbReference>
<evidence type="ECO:0000259" key="11">
    <source>
        <dbReference type="PROSITE" id="PS50929"/>
    </source>
</evidence>
<dbReference type="InterPro" id="IPR003439">
    <property type="entry name" value="ABC_transporter-like_ATP-bd"/>
</dbReference>